<dbReference type="STRING" id="1451189.CFAL_03395"/>
<dbReference type="RefSeq" id="WP_119664874.1">
    <property type="nucleotide sequence ID" value="NZ_QXJK01000006.1"/>
</dbReference>
<keyword evidence="3" id="KW-1185">Reference proteome</keyword>
<dbReference type="Gene3D" id="3.90.180.10">
    <property type="entry name" value="Medium-chain alcohol dehydrogenases, catalytic domain"/>
    <property type="match status" value="1"/>
</dbReference>
<dbReference type="OrthoDB" id="9801186at2"/>
<feature type="domain" description="Enoyl reductase (ER)" evidence="1">
    <location>
        <begin position="10"/>
        <end position="318"/>
    </location>
</feature>
<dbReference type="EMBL" id="QXJK01000006">
    <property type="protein sequence ID" value="RIX34651.1"/>
    <property type="molecule type" value="Genomic_DNA"/>
</dbReference>
<dbReference type="AlphaFoldDB" id="A0A418Q6Q2"/>
<accession>A0A418Q6Q2</accession>
<reference evidence="2 3" key="1">
    <citation type="submission" date="2018-09" db="EMBL/GenBank/DDBJ databases">
        <title>Optimization and identification of Corynebacterium falsenii FN1-14 from fish paste.</title>
        <authorList>
            <person name="Daroonpunt R."/>
            <person name="Tanasupawat S."/>
        </authorList>
    </citation>
    <scope>NUCLEOTIDE SEQUENCE [LARGE SCALE GENOMIC DNA]</scope>
    <source>
        <strain evidence="2 3">FN1-14</strain>
    </source>
</reference>
<dbReference type="InterPro" id="IPR036291">
    <property type="entry name" value="NAD(P)-bd_dom_sf"/>
</dbReference>
<evidence type="ECO:0000313" key="2">
    <source>
        <dbReference type="EMBL" id="RIX34651.1"/>
    </source>
</evidence>
<dbReference type="Proteomes" id="UP000285278">
    <property type="component" value="Unassembled WGS sequence"/>
</dbReference>
<dbReference type="Gene3D" id="3.40.50.720">
    <property type="entry name" value="NAD(P)-binding Rossmann-like Domain"/>
    <property type="match status" value="1"/>
</dbReference>
<protein>
    <submittedName>
        <fullName evidence="2">NADP-dependent oxidoreductase</fullName>
    </submittedName>
</protein>
<dbReference type="PANTHER" id="PTHR11695:SF648">
    <property type="entry name" value="ZINC-BINDING OXIDOREDUCTASE"/>
    <property type="match status" value="1"/>
</dbReference>
<organism evidence="2 3">
    <name type="scientific">Corynebacterium falsenii</name>
    <dbReference type="NCBI Taxonomy" id="108486"/>
    <lineage>
        <taxon>Bacteria</taxon>
        <taxon>Bacillati</taxon>
        <taxon>Actinomycetota</taxon>
        <taxon>Actinomycetes</taxon>
        <taxon>Mycobacteriales</taxon>
        <taxon>Corynebacteriaceae</taxon>
        <taxon>Corynebacterium</taxon>
    </lineage>
</organism>
<dbReference type="InterPro" id="IPR011032">
    <property type="entry name" value="GroES-like_sf"/>
</dbReference>
<evidence type="ECO:0000259" key="1">
    <source>
        <dbReference type="SMART" id="SM00829"/>
    </source>
</evidence>
<evidence type="ECO:0000313" key="3">
    <source>
        <dbReference type="Proteomes" id="UP000285278"/>
    </source>
</evidence>
<dbReference type="SUPFAM" id="SSF50129">
    <property type="entry name" value="GroES-like"/>
    <property type="match status" value="1"/>
</dbReference>
<dbReference type="InterPro" id="IPR013154">
    <property type="entry name" value="ADH-like_N"/>
</dbReference>
<dbReference type="SUPFAM" id="SSF51735">
    <property type="entry name" value="NAD(P)-binding Rossmann-fold domains"/>
    <property type="match status" value="1"/>
</dbReference>
<sequence length="320" mass="32906">MRIYGFDSYGGPEVQRFLEVPDPTSAEGTPGGVAIETTAVGLNPGDIKVRSGQRQGAFPVEFPMAMGREAAGRVISSDPSTGLSAGDRVFGSCLSGVGALGEVTILDATSTTPIPDAVEDFQAACLPVAAGTAWDALHELNAGDPNAEKPQRVLVLGAGGGVGTFAVQMARYLGCSVVGVASSAKKLLVERLGAHHVDYAEFLNQPVNQSIEVAREAAREIIGPVDAIVDAAGGDSLRILAGLAPEGAIRSAADPALASKLGGRGIQRRRTREVFAELADLVAAGAVTPVINNQFSFDHAADAVKDVETGHSLGKTVVRL</sequence>
<dbReference type="CDD" id="cd05289">
    <property type="entry name" value="MDR_like_2"/>
    <property type="match status" value="1"/>
</dbReference>
<dbReference type="InterPro" id="IPR050700">
    <property type="entry name" value="YIM1/Zinc_Alcohol_DH_Fams"/>
</dbReference>
<gene>
    <name evidence="2" type="ORF">D3M95_07170</name>
</gene>
<dbReference type="Pfam" id="PF08240">
    <property type="entry name" value="ADH_N"/>
    <property type="match status" value="1"/>
</dbReference>
<dbReference type="GO" id="GO:0016491">
    <property type="term" value="F:oxidoreductase activity"/>
    <property type="evidence" value="ECO:0007669"/>
    <property type="project" value="InterPro"/>
</dbReference>
<proteinExistence type="predicted"/>
<dbReference type="PANTHER" id="PTHR11695">
    <property type="entry name" value="ALCOHOL DEHYDROGENASE RELATED"/>
    <property type="match status" value="1"/>
</dbReference>
<dbReference type="SMART" id="SM00829">
    <property type="entry name" value="PKS_ER"/>
    <property type="match status" value="1"/>
</dbReference>
<name>A0A418Q6Q2_9CORY</name>
<dbReference type="InterPro" id="IPR020843">
    <property type="entry name" value="ER"/>
</dbReference>
<comment type="caution">
    <text evidence="2">The sequence shown here is derived from an EMBL/GenBank/DDBJ whole genome shotgun (WGS) entry which is preliminary data.</text>
</comment>
<dbReference type="Pfam" id="PF13602">
    <property type="entry name" value="ADH_zinc_N_2"/>
    <property type="match status" value="1"/>
</dbReference>